<evidence type="ECO:0000313" key="2">
    <source>
        <dbReference type="Proteomes" id="UP000005324"/>
    </source>
</evidence>
<dbReference type="Proteomes" id="UP000005324">
    <property type="component" value="Unassembled WGS sequence"/>
</dbReference>
<dbReference type="AlphaFoldDB" id="D5RPK1"/>
<evidence type="ECO:0000313" key="1">
    <source>
        <dbReference type="EMBL" id="EFH10762.1"/>
    </source>
</evidence>
<gene>
    <name evidence="1" type="ORF">HMPREF0731_3012</name>
</gene>
<feature type="non-terminal residue" evidence="1">
    <location>
        <position position="63"/>
    </location>
</feature>
<organism evidence="1 2">
    <name type="scientific">Pseudoroseomonas cervicalis ATCC 49957</name>
    <dbReference type="NCBI Taxonomy" id="525371"/>
    <lineage>
        <taxon>Bacteria</taxon>
        <taxon>Pseudomonadati</taxon>
        <taxon>Pseudomonadota</taxon>
        <taxon>Alphaproteobacteria</taxon>
        <taxon>Acetobacterales</taxon>
        <taxon>Roseomonadaceae</taxon>
        <taxon>Roseomonas</taxon>
    </lineage>
</organism>
<keyword evidence="2" id="KW-1185">Reference proteome</keyword>
<sequence length="63" mass="6539">MMKVPSSQPLPPRHSTAAAAQPLPALALALLPALLQPAFWWLAGAGAAWTSLWPWPLAAASLG</sequence>
<proteinExistence type="predicted"/>
<name>D5RPK1_9PROT</name>
<comment type="caution">
    <text evidence="1">The sequence shown here is derived from an EMBL/GenBank/DDBJ whole genome shotgun (WGS) entry which is preliminary data.</text>
</comment>
<dbReference type="EMBL" id="ADVL01000634">
    <property type="protein sequence ID" value="EFH10762.1"/>
    <property type="molecule type" value="Genomic_DNA"/>
</dbReference>
<accession>D5RPK1</accession>
<protein>
    <submittedName>
        <fullName evidence="1">Uncharacterized protein</fullName>
    </submittedName>
</protein>
<reference evidence="1 2" key="1">
    <citation type="submission" date="2010-04" db="EMBL/GenBank/DDBJ databases">
        <authorList>
            <person name="Qin X."/>
            <person name="Bachman B."/>
            <person name="Battles P."/>
            <person name="Bell A."/>
            <person name="Bess C."/>
            <person name="Bickham C."/>
            <person name="Chaboub L."/>
            <person name="Chen D."/>
            <person name="Coyle M."/>
            <person name="Deiros D.R."/>
            <person name="Dinh H."/>
            <person name="Forbes L."/>
            <person name="Fowler G."/>
            <person name="Francisco L."/>
            <person name="Fu Q."/>
            <person name="Gubbala S."/>
            <person name="Hale W."/>
            <person name="Han Y."/>
            <person name="Hemphill L."/>
            <person name="Highlander S.K."/>
            <person name="Hirani K."/>
            <person name="Hogues M."/>
            <person name="Jackson L."/>
            <person name="Jakkamsetti A."/>
            <person name="Javaid M."/>
            <person name="Jiang H."/>
            <person name="Korchina V."/>
            <person name="Kovar C."/>
            <person name="Lara F."/>
            <person name="Lee S."/>
            <person name="Mata R."/>
            <person name="Mathew T."/>
            <person name="Moen C."/>
            <person name="Morales K."/>
            <person name="Munidasa M."/>
            <person name="Nazareth L."/>
            <person name="Ngo R."/>
            <person name="Nguyen L."/>
            <person name="Okwuonu G."/>
            <person name="Ongeri F."/>
            <person name="Patil S."/>
            <person name="Petrosino J."/>
            <person name="Pham C."/>
            <person name="Pham P."/>
            <person name="Pu L.-L."/>
            <person name="Puazo M."/>
            <person name="Raj R."/>
            <person name="Reid J."/>
            <person name="Rouhana J."/>
            <person name="Saada N."/>
            <person name="Shang Y."/>
            <person name="Simmons D."/>
            <person name="Thornton R."/>
            <person name="Warren J."/>
            <person name="Weissenberger G."/>
            <person name="Zhang J."/>
            <person name="Zhang L."/>
            <person name="Zhou C."/>
            <person name="Zhu D."/>
            <person name="Muzny D."/>
            <person name="Worley K."/>
            <person name="Gibbs R."/>
        </authorList>
    </citation>
    <scope>NUCLEOTIDE SEQUENCE [LARGE SCALE GENOMIC DNA]</scope>
    <source>
        <strain evidence="1 2">ATCC 49957</strain>
    </source>
</reference>
<dbReference type="RefSeq" id="WP_007002043.1">
    <property type="nucleotide sequence ID" value="NZ_GG770777.1"/>
</dbReference>
<dbReference type="HOGENOM" id="CLU_2891370_0_0_5"/>